<dbReference type="HOGENOM" id="CLU_005049_5_1_1"/>
<dbReference type="GeneID" id="20671519"/>
<sequence>MVWPSGVPSPAPNRRSFSTQPDWKRRCGCNCQKSCPCRCRCSCSCRCEDKCDSRCAGQGRILVVSIDGTSNHFGKKNTNVVELHSRIIKGPGQLSYYNSGIGTYAPPSAWTFGHWRRLVSSKVDLAIALRFERIVQRAYRWLTDHYEPGDSIFLFGFSRGAYQVRTLAGMIEKVVGLMYPGNIEQIPFAYNLYADQKFEGGDLAPHFKTTYSRDVKVHFVGAWDTVSSIGITRTVPLPLTETCDHICVVRHALALDERRVKFLPEYFRKTMPPSDEDTHLPKQDLPTEKNEVAHEGPKYLKEVWFAGCHSDIGGGAEENKDLNQAAIPLLWMENEARAAGLGLKRRNEIAWDWKKLRESKPTESLKWLWWVMEYLPIKRLTYRNINNAKGSLPHRGKGRMIMEGQHIHASVAFKDKHYAPKATLTDFDFKELVGTGKDNDSSWTERFEQILEMDLFDLSYIPKAISSLQTTSENGLYNLNRLAFTAASGGWCCHRSPPY</sequence>
<dbReference type="EMBL" id="KI925465">
    <property type="protein sequence ID" value="ETW76212.1"/>
    <property type="molecule type" value="Genomic_DNA"/>
</dbReference>
<dbReference type="PANTHER" id="PTHR33840">
    <property type="match status" value="1"/>
</dbReference>
<feature type="domain" description="T6SS Phospholipase effector Tle1-like catalytic" evidence="2">
    <location>
        <begin position="61"/>
        <end position="334"/>
    </location>
</feature>
<dbReference type="AlphaFoldDB" id="W4JRL1"/>
<evidence type="ECO:0000313" key="3">
    <source>
        <dbReference type="EMBL" id="ETW76212.1"/>
    </source>
</evidence>
<dbReference type="InParanoid" id="W4JRL1"/>
<dbReference type="InterPro" id="IPR018712">
    <property type="entry name" value="Tle1-like_cat"/>
</dbReference>
<dbReference type="PANTHER" id="PTHR33840:SF2">
    <property type="entry name" value="TLE1 PHOSPHOLIPASE DOMAIN-CONTAINING PROTEIN"/>
    <property type="match status" value="1"/>
</dbReference>
<evidence type="ECO:0000256" key="1">
    <source>
        <dbReference type="SAM" id="MobiDB-lite"/>
    </source>
</evidence>
<dbReference type="Pfam" id="PF09994">
    <property type="entry name" value="T6SS_Tle1-like_cat"/>
    <property type="match status" value="1"/>
</dbReference>
<dbReference type="SUPFAM" id="SSF53474">
    <property type="entry name" value="alpha/beta-Hydrolases"/>
    <property type="match status" value="1"/>
</dbReference>
<evidence type="ECO:0000259" key="2">
    <source>
        <dbReference type="Pfam" id="PF09994"/>
    </source>
</evidence>
<dbReference type="Proteomes" id="UP000030671">
    <property type="component" value="Unassembled WGS sequence"/>
</dbReference>
<dbReference type="KEGG" id="hir:HETIRDRAFT_329764"/>
<organism evidence="3 4">
    <name type="scientific">Heterobasidion irregulare (strain TC 32-1)</name>
    <dbReference type="NCBI Taxonomy" id="747525"/>
    <lineage>
        <taxon>Eukaryota</taxon>
        <taxon>Fungi</taxon>
        <taxon>Dikarya</taxon>
        <taxon>Basidiomycota</taxon>
        <taxon>Agaricomycotina</taxon>
        <taxon>Agaricomycetes</taxon>
        <taxon>Russulales</taxon>
        <taxon>Bondarzewiaceae</taxon>
        <taxon>Heterobasidion</taxon>
        <taxon>Heterobasidion annosum species complex</taxon>
    </lineage>
</organism>
<proteinExistence type="predicted"/>
<reference evidence="3 4" key="1">
    <citation type="journal article" date="2012" name="New Phytol.">
        <title>Insight into trade-off between wood decay and parasitism from the genome of a fungal forest pathogen.</title>
        <authorList>
            <person name="Olson A."/>
            <person name="Aerts A."/>
            <person name="Asiegbu F."/>
            <person name="Belbahri L."/>
            <person name="Bouzid O."/>
            <person name="Broberg A."/>
            <person name="Canback B."/>
            <person name="Coutinho P.M."/>
            <person name="Cullen D."/>
            <person name="Dalman K."/>
            <person name="Deflorio G."/>
            <person name="van Diepen L.T."/>
            <person name="Dunand C."/>
            <person name="Duplessis S."/>
            <person name="Durling M."/>
            <person name="Gonthier P."/>
            <person name="Grimwood J."/>
            <person name="Fossdal C.G."/>
            <person name="Hansson D."/>
            <person name="Henrissat B."/>
            <person name="Hietala A."/>
            <person name="Himmelstrand K."/>
            <person name="Hoffmeister D."/>
            <person name="Hogberg N."/>
            <person name="James T.Y."/>
            <person name="Karlsson M."/>
            <person name="Kohler A."/>
            <person name="Kues U."/>
            <person name="Lee Y.H."/>
            <person name="Lin Y.C."/>
            <person name="Lind M."/>
            <person name="Lindquist E."/>
            <person name="Lombard V."/>
            <person name="Lucas S."/>
            <person name="Lunden K."/>
            <person name="Morin E."/>
            <person name="Murat C."/>
            <person name="Park J."/>
            <person name="Raffaello T."/>
            <person name="Rouze P."/>
            <person name="Salamov A."/>
            <person name="Schmutz J."/>
            <person name="Solheim H."/>
            <person name="Stahlberg J."/>
            <person name="Velez H."/>
            <person name="de Vries R.P."/>
            <person name="Wiebenga A."/>
            <person name="Woodward S."/>
            <person name="Yakovlev I."/>
            <person name="Garbelotto M."/>
            <person name="Martin F."/>
            <person name="Grigoriev I.V."/>
            <person name="Stenlid J."/>
        </authorList>
    </citation>
    <scope>NUCLEOTIDE SEQUENCE [LARGE SCALE GENOMIC DNA]</scope>
    <source>
        <strain evidence="3 4">TC 32-1</strain>
    </source>
</reference>
<dbReference type="RefSeq" id="XP_009552420.1">
    <property type="nucleotide sequence ID" value="XM_009554125.1"/>
</dbReference>
<evidence type="ECO:0000313" key="4">
    <source>
        <dbReference type="Proteomes" id="UP000030671"/>
    </source>
</evidence>
<feature type="region of interest" description="Disordered" evidence="1">
    <location>
        <begin position="1"/>
        <end position="21"/>
    </location>
</feature>
<protein>
    <recommendedName>
        <fullName evidence="2">T6SS Phospholipase effector Tle1-like catalytic domain-containing protein</fullName>
    </recommendedName>
</protein>
<name>W4JRL1_HETIT</name>
<accession>W4JRL1</accession>
<dbReference type="OrthoDB" id="538223at2759"/>
<dbReference type="InterPro" id="IPR029058">
    <property type="entry name" value="AB_hydrolase_fold"/>
</dbReference>
<gene>
    <name evidence="3" type="ORF">HETIRDRAFT_329764</name>
</gene>
<keyword evidence="4" id="KW-1185">Reference proteome</keyword>